<dbReference type="KEGG" id="kfa:Q73A0000_15645"/>
<name>A0A7M2YCD0_9FLAO</name>
<organism evidence="1 2">
    <name type="scientific">Kaistella flava</name>
    <name type="common">ex Peng et al. 2021</name>
    <dbReference type="NCBI Taxonomy" id="2038776"/>
    <lineage>
        <taxon>Bacteria</taxon>
        <taxon>Pseudomonadati</taxon>
        <taxon>Bacteroidota</taxon>
        <taxon>Flavobacteriia</taxon>
        <taxon>Flavobacteriales</taxon>
        <taxon>Weeksellaceae</taxon>
        <taxon>Chryseobacterium group</taxon>
        <taxon>Kaistella</taxon>
    </lineage>
</organism>
<proteinExistence type="predicted"/>
<dbReference type="InterPro" id="IPR036412">
    <property type="entry name" value="HAD-like_sf"/>
</dbReference>
<dbReference type="SUPFAM" id="SSF56784">
    <property type="entry name" value="HAD-like"/>
    <property type="match status" value="1"/>
</dbReference>
<dbReference type="Gene3D" id="3.40.50.1000">
    <property type="entry name" value="HAD superfamily/HAD-like"/>
    <property type="match status" value="1"/>
</dbReference>
<dbReference type="RefSeq" id="WP_193811862.1">
    <property type="nucleotide sequence ID" value="NZ_CP040442.1"/>
</dbReference>
<gene>
    <name evidence="1" type="ORF">Q73A0000_15645</name>
</gene>
<keyword evidence="2" id="KW-1185">Reference proteome</keyword>
<reference evidence="1 2" key="1">
    <citation type="submission" date="2019-05" db="EMBL/GenBank/DDBJ databases">
        <title>Chryseobacterium sp. isolated from King George Island, maritime Antarctica.</title>
        <authorList>
            <person name="Peng X."/>
        </authorList>
    </citation>
    <scope>NUCLEOTIDE SEQUENCE [LARGE SCALE GENOMIC DNA]</scope>
    <source>
        <strain evidence="1 2">7-3A</strain>
    </source>
</reference>
<sequence length="158" mass="17223">MLSILIPGFREDELHLQHLMVDFNGTLAIDGKLIAGVKEKLNLISEKLQVHIVTGNSFGTAEKELEGISCTLKLLSAHNQNIEKGKYVEMLGKESVISIGNGSKDREMVQRSVIGIILIQKEGASVEALMVSNIACTNILDALDLIDNPKRISATLRS</sequence>
<evidence type="ECO:0000313" key="2">
    <source>
        <dbReference type="Proteomes" id="UP000594195"/>
    </source>
</evidence>
<dbReference type="EMBL" id="CP040442">
    <property type="protein sequence ID" value="QOW11690.1"/>
    <property type="molecule type" value="Genomic_DNA"/>
</dbReference>
<protein>
    <submittedName>
        <fullName evidence="1">ATPase P</fullName>
    </submittedName>
</protein>
<dbReference type="Proteomes" id="UP000594195">
    <property type="component" value="Chromosome"/>
</dbReference>
<accession>A0A7M2YCD0</accession>
<evidence type="ECO:0000313" key="1">
    <source>
        <dbReference type="EMBL" id="QOW11690.1"/>
    </source>
</evidence>
<dbReference type="InterPro" id="IPR023214">
    <property type="entry name" value="HAD_sf"/>
</dbReference>
<dbReference type="AlphaFoldDB" id="A0A7M2YCD0"/>